<protein>
    <submittedName>
        <fullName evidence="2">Membrane protein insertase</fullName>
    </submittedName>
</protein>
<dbReference type="AlphaFoldDB" id="A0A1E3GYM6"/>
<name>A0A1E3GYM6_9HYPH</name>
<dbReference type="Proteomes" id="UP000094622">
    <property type="component" value="Unassembled WGS sequence"/>
</dbReference>
<comment type="caution">
    <text evidence="2">The sequence shown here is derived from an EMBL/GenBank/DDBJ whole genome shotgun (WGS) entry which is preliminary data.</text>
</comment>
<evidence type="ECO:0000313" key="3">
    <source>
        <dbReference type="Proteomes" id="UP000094622"/>
    </source>
</evidence>
<keyword evidence="3" id="KW-1185">Reference proteome</keyword>
<dbReference type="EMBL" id="MCRJ01000105">
    <property type="protein sequence ID" value="ODN69168.1"/>
    <property type="molecule type" value="Genomic_DNA"/>
</dbReference>
<reference evidence="2 3" key="1">
    <citation type="submission" date="2016-07" db="EMBL/GenBank/DDBJ databases">
        <title>Draft Genome Sequence of Methylobrevis pamukkalensis PK2.</title>
        <authorList>
            <person name="Vasilenko O.V."/>
            <person name="Doronina N.V."/>
            <person name="Shmareva M.N."/>
            <person name="Tarlachkov S.V."/>
            <person name="Mustakhimov I."/>
            <person name="Trotsenko Y.A."/>
        </authorList>
    </citation>
    <scope>NUCLEOTIDE SEQUENCE [LARGE SCALE GENOMIC DNA]</scope>
    <source>
        <strain evidence="2 3">PK2</strain>
    </source>
</reference>
<sequence length="80" mass="8466">MSDNRNMVIALILSVAIMLGWQFLYALPQAEQQRLAYEAQQQQQAAQTQTPGTPGSPATSATPQAGGGVAARPARLSLAR</sequence>
<feature type="compositionally biased region" description="Low complexity" evidence="1">
    <location>
        <begin position="37"/>
        <end position="49"/>
    </location>
</feature>
<evidence type="ECO:0000313" key="2">
    <source>
        <dbReference type="EMBL" id="ODN69168.1"/>
    </source>
</evidence>
<proteinExistence type="predicted"/>
<feature type="region of interest" description="Disordered" evidence="1">
    <location>
        <begin position="37"/>
        <end position="80"/>
    </location>
</feature>
<organism evidence="2 3">
    <name type="scientific">Methylobrevis pamukkalensis</name>
    <dbReference type="NCBI Taxonomy" id="1439726"/>
    <lineage>
        <taxon>Bacteria</taxon>
        <taxon>Pseudomonadati</taxon>
        <taxon>Pseudomonadota</taxon>
        <taxon>Alphaproteobacteria</taxon>
        <taxon>Hyphomicrobiales</taxon>
        <taxon>Pleomorphomonadaceae</taxon>
        <taxon>Methylobrevis</taxon>
    </lineage>
</organism>
<accession>A0A1E3GYM6</accession>
<evidence type="ECO:0000256" key="1">
    <source>
        <dbReference type="SAM" id="MobiDB-lite"/>
    </source>
</evidence>
<feature type="compositionally biased region" description="Polar residues" evidence="1">
    <location>
        <begin position="50"/>
        <end position="63"/>
    </location>
</feature>
<dbReference type="RefSeq" id="WP_141703838.1">
    <property type="nucleotide sequence ID" value="NZ_MCRJ01000105.1"/>
</dbReference>
<gene>
    <name evidence="2" type="ORF">A6302_03513</name>
</gene>